<protein>
    <recommendedName>
        <fullName evidence="3 10">Isopentenyl-diphosphate Delta-isomerase</fullName>
        <shortName evidence="10">IPP isomerase</shortName>
        <ecNumber evidence="3 10">5.3.3.2</ecNumber>
    </recommendedName>
    <alternativeName>
        <fullName evidence="10">IPP:DMAPP isomerase</fullName>
    </alternativeName>
    <alternativeName>
        <fullName evidence="10">Isopentenyl pyrophosphate isomerase</fullName>
    </alternativeName>
</protein>
<name>A0A9D1GZ17_9ACTN</name>
<dbReference type="GO" id="GO:0008299">
    <property type="term" value="P:isoprenoid biosynthetic process"/>
    <property type="evidence" value="ECO:0007669"/>
    <property type="project" value="UniProtKB-UniRule"/>
</dbReference>
<feature type="active site" evidence="10 11">
    <location>
        <position position="73"/>
    </location>
</feature>
<dbReference type="HAMAP" id="MF_00202">
    <property type="entry name" value="Idi"/>
    <property type="match status" value="1"/>
</dbReference>
<evidence type="ECO:0000256" key="11">
    <source>
        <dbReference type="PIRSR" id="PIRSR018427-1"/>
    </source>
</evidence>
<keyword evidence="6 10" id="KW-0460">Magnesium</keyword>
<evidence type="ECO:0000256" key="8">
    <source>
        <dbReference type="ARBA" id="ARBA00023229"/>
    </source>
</evidence>
<dbReference type="Pfam" id="PF00293">
    <property type="entry name" value="NUDIX"/>
    <property type="match status" value="1"/>
</dbReference>
<reference evidence="13" key="1">
    <citation type="submission" date="2020-10" db="EMBL/GenBank/DDBJ databases">
        <authorList>
            <person name="Gilroy R."/>
        </authorList>
    </citation>
    <scope>NUCLEOTIDE SEQUENCE</scope>
    <source>
        <strain evidence="13">ChiGjej1B1-24693</strain>
    </source>
</reference>
<dbReference type="SUPFAM" id="SSF55811">
    <property type="entry name" value="Nudix"/>
    <property type="match status" value="1"/>
</dbReference>
<dbReference type="InterPro" id="IPR015797">
    <property type="entry name" value="NUDIX_hydrolase-like_dom_sf"/>
</dbReference>
<accession>A0A9D1GZ17</accession>
<feature type="binding site" evidence="10">
    <location>
        <position position="75"/>
    </location>
    <ligand>
        <name>Mn(2+)</name>
        <dbReference type="ChEBI" id="CHEBI:29035"/>
    </ligand>
</feature>
<keyword evidence="7 10" id="KW-0464">Manganese</keyword>
<dbReference type="NCBIfam" id="TIGR02150">
    <property type="entry name" value="IPP_isom_1"/>
    <property type="match status" value="1"/>
</dbReference>
<dbReference type="GO" id="GO:0050992">
    <property type="term" value="P:dimethylallyl diphosphate biosynthetic process"/>
    <property type="evidence" value="ECO:0007669"/>
    <property type="project" value="UniProtKB-UniRule"/>
</dbReference>
<feature type="binding site" evidence="10">
    <location>
        <position position="120"/>
    </location>
    <ligand>
        <name>Mn(2+)</name>
        <dbReference type="ChEBI" id="CHEBI:29035"/>
    </ligand>
</feature>
<dbReference type="EC" id="5.3.3.2" evidence="3 10"/>
<evidence type="ECO:0000256" key="6">
    <source>
        <dbReference type="ARBA" id="ARBA00022842"/>
    </source>
</evidence>
<comment type="pathway">
    <text evidence="1 10">Isoprenoid biosynthesis; dimethylallyl diphosphate biosynthesis; dimethylallyl diphosphate from isopentenyl diphosphate: step 1/1.</text>
</comment>
<feature type="active site" evidence="10 11">
    <location>
        <position position="122"/>
    </location>
</feature>
<evidence type="ECO:0000256" key="5">
    <source>
        <dbReference type="ARBA" id="ARBA00022723"/>
    </source>
</evidence>
<evidence type="ECO:0000256" key="7">
    <source>
        <dbReference type="ARBA" id="ARBA00023211"/>
    </source>
</evidence>
<dbReference type="PIRSF" id="PIRSF018427">
    <property type="entry name" value="Isopntndiph_ism"/>
    <property type="match status" value="1"/>
</dbReference>
<dbReference type="GO" id="GO:0046872">
    <property type="term" value="F:metal ion binding"/>
    <property type="evidence" value="ECO:0007669"/>
    <property type="project" value="UniProtKB-KW"/>
</dbReference>
<dbReference type="PROSITE" id="PS51462">
    <property type="entry name" value="NUDIX"/>
    <property type="match status" value="1"/>
</dbReference>
<keyword evidence="8 10" id="KW-0414">Isoprene biosynthesis</keyword>
<dbReference type="AlphaFoldDB" id="A0A9D1GZ17"/>
<dbReference type="PANTHER" id="PTHR10885:SF0">
    <property type="entry name" value="ISOPENTENYL-DIPHOSPHATE DELTA-ISOMERASE"/>
    <property type="match status" value="1"/>
</dbReference>
<dbReference type="PANTHER" id="PTHR10885">
    <property type="entry name" value="ISOPENTENYL-DIPHOSPHATE DELTA-ISOMERASE"/>
    <property type="match status" value="1"/>
</dbReference>
<dbReference type="EMBL" id="DVLP01000225">
    <property type="protein sequence ID" value="HIT75410.1"/>
    <property type="molecule type" value="Genomic_DNA"/>
</dbReference>
<comment type="function">
    <text evidence="10">Catalyzes the 1,3-allylic rearrangement of the homoallylic substrate isopentenyl (IPP) to its highly electrophilic allylic isomer, dimethylallyl diphosphate (DMAPP).</text>
</comment>
<feature type="binding site" evidence="10">
    <location>
        <position position="93"/>
    </location>
    <ligand>
        <name>Mg(2+)</name>
        <dbReference type="ChEBI" id="CHEBI:18420"/>
    </ligand>
</feature>
<evidence type="ECO:0000256" key="1">
    <source>
        <dbReference type="ARBA" id="ARBA00004826"/>
    </source>
</evidence>
<feature type="binding site" evidence="10">
    <location>
        <position position="38"/>
    </location>
    <ligand>
        <name>Mn(2+)</name>
        <dbReference type="ChEBI" id="CHEBI:29035"/>
    </ligand>
</feature>
<dbReference type="Proteomes" id="UP000886842">
    <property type="component" value="Unassembled WGS sequence"/>
</dbReference>
<dbReference type="GO" id="GO:0005737">
    <property type="term" value="C:cytoplasm"/>
    <property type="evidence" value="ECO:0007669"/>
    <property type="project" value="UniProtKB-SubCell"/>
</dbReference>
<keyword evidence="5 10" id="KW-0479">Metal-binding</keyword>
<evidence type="ECO:0000256" key="2">
    <source>
        <dbReference type="ARBA" id="ARBA00007579"/>
    </source>
</evidence>
<dbReference type="InterPro" id="IPR000086">
    <property type="entry name" value="NUDIX_hydrolase_dom"/>
</dbReference>
<dbReference type="InterPro" id="IPR056375">
    <property type="entry name" value="Idi_bact"/>
</dbReference>
<feature type="binding site" evidence="10">
    <location>
        <position position="31"/>
    </location>
    <ligand>
        <name>Mn(2+)</name>
        <dbReference type="ChEBI" id="CHEBI:29035"/>
    </ligand>
</feature>
<sequence>MDIADPAVADHVVLLDGRGHQIGVADRRTVHSTATPRHLAFSCWLVAADGRVLITRRALGKRTWPGVWTNSCCGHPRPDEQLDHAVRRRVHEELGVELDEVVCALPDFSYRAVDRSGLVENELCPMFHATAVDGELSPDPHEVVDWTWEQPERLRQAMTHAPYAFSPWARQQLPLLGDLSSPLGVG</sequence>
<dbReference type="GO" id="GO:0004452">
    <property type="term" value="F:isopentenyl-diphosphate delta-isomerase activity"/>
    <property type="evidence" value="ECO:0007669"/>
    <property type="project" value="UniProtKB-UniRule"/>
</dbReference>
<dbReference type="CDD" id="cd02885">
    <property type="entry name" value="NUDIX_IPP_Isomerase"/>
    <property type="match status" value="1"/>
</dbReference>
<proteinExistence type="inferred from homology"/>
<evidence type="ECO:0000256" key="9">
    <source>
        <dbReference type="ARBA" id="ARBA00023235"/>
    </source>
</evidence>
<evidence type="ECO:0000313" key="13">
    <source>
        <dbReference type="EMBL" id="HIT75410.1"/>
    </source>
</evidence>
<reference evidence="13" key="2">
    <citation type="journal article" date="2021" name="PeerJ">
        <title>Extensive microbial diversity within the chicken gut microbiome revealed by metagenomics and culture.</title>
        <authorList>
            <person name="Gilroy R."/>
            <person name="Ravi A."/>
            <person name="Getino M."/>
            <person name="Pursley I."/>
            <person name="Horton D.L."/>
            <person name="Alikhan N.F."/>
            <person name="Baker D."/>
            <person name="Gharbi K."/>
            <person name="Hall N."/>
            <person name="Watson M."/>
            <person name="Adriaenssens E.M."/>
            <person name="Foster-Nyarko E."/>
            <person name="Jarju S."/>
            <person name="Secka A."/>
            <person name="Antonio M."/>
            <person name="Oren A."/>
            <person name="Chaudhuri R.R."/>
            <person name="La Ragione R."/>
            <person name="Hildebrand F."/>
            <person name="Pallen M.J."/>
        </authorList>
    </citation>
    <scope>NUCLEOTIDE SEQUENCE</scope>
    <source>
        <strain evidence="13">ChiGjej1B1-24693</strain>
    </source>
</reference>
<evidence type="ECO:0000256" key="10">
    <source>
        <dbReference type="HAMAP-Rule" id="MF_00202"/>
    </source>
</evidence>
<gene>
    <name evidence="10 13" type="primary">idi</name>
    <name evidence="13" type="ORF">IAA98_07490</name>
</gene>
<dbReference type="InterPro" id="IPR011876">
    <property type="entry name" value="IsopentenylPP_isomerase_typ1"/>
</dbReference>
<feature type="binding site" evidence="10">
    <location>
        <position position="122"/>
    </location>
    <ligand>
        <name>Mn(2+)</name>
        <dbReference type="ChEBI" id="CHEBI:29035"/>
    </ligand>
</feature>
<comment type="cofactor">
    <cofactor evidence="10">
        <name>Mn(2+)</name>
        <dbReference type="ChEBI" id="CHEBI:29035"/>
    </cofactor>
    <text evidence="10">Binds 1 Mn(2+) ion per subunit.</text>
</comment>
<keyword evidence="9 10" id="KW-0413">Isomerase</keyword>
<dbReference type="NCBIfam" id="NF002995">
    <property type="entry name" value="PRK03759.1"/>
    <property type="match status" value="1"/>
</dbReference>
<organism evidence="13 14">
    <name type="scientific">Candidatus Avipropionibacterium avicola</name>
    <dbReference type="NCBI Taxonomy" id="2840701"/>
    <lineage>
        <taxon>Bacteria</taxon>
        <taxon>Bacillati</taxon>
        <taxon>Actinomycetota</taxon>
        <taxon>Actinomycetes</taxon>
        <taxon>Propionibacteriales</taxon>
        <taxon>Propionibacteriaceae</taxon>
        <taxon>Propionibacteriaceae incertae sedis</taxon>
        <taxon>Candidatus Avipropionibacterium</taxon>
    </lineage>
</organism>
<comment type="similarity">
    <text evidence="2 10">Belongs to the IPP isomerase type 1 family.</text>
</comment>
<evidence type="ECO:0000256" key="4">
    <source>
        <dbReference type="ARBA" id="ARBA00022490"/>
    </source>
</evidence>
<evidence type="ECO:0000256" key="3">
    <source>
        <dbReference type="ARBA" id="ARBA00012057"/>
    </source>
</evidence>
<dbReference type="Gene3D" id="3.90.79.10">
    <property type="entry name" value="Nucleoside Triphosphate Pyrophosphohydrolase"/>
    <property type="match status" value="1"/>
</dbReference>
<keyword evidence="4 10" id="KW-0963">Cytoplasm</keyword>
<evidence type="ECO:0000259" key="12">
    <source>
        <dbReference type="PROSITE" id="PS51462"/>
    </source>
</evidence>
<comment type="catalytic activity">
    <reaction evidence="10">
        <text>isopentenyl diphosphate = dimethylallyl diphosphate</text>
        <dbReference type="Rhea" id="RHEA:23284"/>
        <dbReference type="ChEBI" id="CHEBI:57623"/>
        <dbReference type="ChEBI" id="CHEBI:128769"/>
        <dbReference type="EC" id="5.3.3.2"/>
    </reaction>
</comment>
<comment type="subcellular location">
    <subcellularLocation>
        <location evidence="10">Cytoplasm</location>
    </subcellularLocation>
</comment>
<evidence type="ECO:0000313" key="14">
    <source>
        <dbReference type="Proteomes" id="UP000886842"/>
    </source>
</evidence>
<comment type="cofactor">
    <cofactor evidence="10">
        <name>Mg(2+)</name>
        <dbReference type="ChEBI" id="CHEBI:18420"/>
    </cofactor>
    <text evidence="10">Binds 1 Mg(2+) ion per subunit. The magnesium ion binds only when substrate is bound.</text>
</comment>
<comment type="caution">
    <text evidence="13">The sequence shown here is derived from an EMBL/GenBank/DDBJ whole genome shotgun (WGS) entry which is preliminary data.</text>
</comment>
<feature type="domain" description="Nudix hydrolase" evidence="12">
    <location>
        <begin position="36"/>
        <end position="171"/>
    </location>
</feature>